<dbReference type="InterPro" id="IPR027275">
    <property type="entry name" value="PRC-brl_dom"/>
</dbReference>
<accession>A0A263BVS6</accession>
<evidence type="ECO:0000259" key="1">
    <source>
        <dbReference type="Pfam" id="PF05239"/>
    </source>
</evidence>
<reference evidence="2 3" key="2">
    <citation type="submission" date="2017-09" db="EMBL/GenBank/DDBJ databases">
        <title>Bacillus patelloidae sp. nov., isolated from the intestinal tract of a marine limpet.</title>
        <authorList>
            <person name="Liu R."/>
            <person name="Dong C."/>
            <person name="Shao Z."/>
        </authorList>
    </citation>
    <scope>NUCLEOTIDE SEQUENCE [LARGE SCALE GENOMIC DNA]</scope>
    <source>
        <strain evidence="2 3">SA5d-4</strain>
    </source>
</reference>
<feature type="domain" description="PRC-barrel" evidence="1">
    <location>
        <begin position="90"/>
        <end position="137"/>
    </location>
</feature>
<dbReference type="AlphaFoldDB" id="A0A263BVS6"/>
<organism evidence="2 3">
    <name type="scientific">Lottiidibacillus patelloidae</name>
    <dbReference type="NCBI Taxonomy" id="2670334"/>
    <lineage>
        <taxon>Bacteria</taxon>
        <taxon>Bacillati</taxon>
        <taxon>Bacillota</taxon>
        <taxon>Bacilli</taxon>
        <taxon>Bacillales</taxon>
        <taxon>Bacillaceae</taxon>
        <taxon>Lottiidibacillus</taxon>
    </lineage>
</organism>
<evidence type="ECO:0000313" key="3">
    <source>
        <dbReference type="Proteomes" id="UP000217083"/>
    </source>
</evidence>
<feature type="domain" description="PRC-barrel" evidence="1">
    <location>
        <begin position="7"/>
        <end position="69"/>
    </location>
</feature>
<dbReference type="InterPro" id="IPR011033">
    <property type="entry name" value="PRC_barrel-like_sf"/>
</dbReference>
<evidence type="ECO:0000313" key="2">
    <source>
        <dbReference type="EMBL" id="OZM57810.1"/>
    </source>
</evidence>
<protein>
    <submittedName>
        <fullName evidence="2">Photosystem reaction center subunit H</fullName>
    </submittedName>
</protein>
<sequence>MRTFSLLKEIPVFQLNDGKAIGSVKDLCLNNEGTIKGLVINRKGWFSKQAMVPIDLVQAFGNDGVMIESEDCLQCHNKKAHSFMHPHRGIYGKPLLSAEGEKLGLIEDVYFNEELGTILGYEVTEGFFADLKEGRKVVKTDKPLVYGKDVLFVHMK</sequence>
<dbReference type="Proteomes" id="UP000217083">
    <property type="component" value="Unassembled WGS sequence"/>
</dbReference>
<name>A0A263BVS6_9BACI</name>
<dbReference type="SUPFAM" id="SSF50346">
    <property type="entry name" value="PRC-barrel domain"/>
    <property type="match status" value="2"/>
</dbReference>
<reference evidence="3" key="1">
    <citation type="submission" date="2017-08" db="EMBL/GenBank/DDBJ databases">
        <authorList>
            <person name="Huang Z."/>
        </authorList>
    </citation>
    <scope>NUCLEOTIDE SEQUENCE [LARGE SCALE GENOMIC DNA]</scope>
    <source>
        <strain evidence="3">SA5d-4</strain>
    </source>
</reference>
<dbReference type="Pfam" id="PF05239">
    <property type="entry name" value="PRC"/>
    <property type="match status" value="2"/>
</dbReference>
<gene>
    <name evidence="2" type="ORF">CIB95_05455</name>
</gene>
<dbReference type="EMBL" id="NPIA01000002">
    <property type="protein sequence ID" value="OZM57810.1"/>
    <property type="molecule type" value="Genomic_DNA"/>
</dbReference>
<keyword evidence="3" id="KW-1185">Reference proteome</keyword>
<proteinExistence type="predicted"/>
<dbReference type="Gene3D" id="2.30.30.240">
    <property type="entry name" value="PRC-barrel domain"/>
    <property type="match status" value="2"/>
</dbReference>
<comment type="caution">
    <text evidence="2">The sequence shown here is derived from an EMBL/GenBank/DDBJ whole genome shotgun (WGS) entry which is preliminary data.</text>
</comment>
<dbReference type="RefSeq" id="WP_094922950.1">
    <property type="nucleotide sequence ID" value="NZ_NPIA01000002.1"/>
</dbReference>